<comment type="caution">
    <text evidence="4">The sequence shown here is derived from an EMBL/GenBank/DDBJ whole genome shotgun (WGS) entry which is preliminary data.</text>
</comment>
<keyword evidence="2" id="KW-0472">Membrane</keyword>
<dbReference type="SMART" id="SM00028">
    <property type="entry name" value="TPR"/>
    <property type="match status" value="5"/>
</dbReference>
<dbReference type="InterPro" id="IPR036388">
    <property type="entry name" value="WH-like_DNA-bd_sf"/>
</dbReference>
<keyword evidence="2" id="KW-1133">Transmembrane helix</keyword>
<dbReference type="Gene3D" id="1.25.40.10">
    <property type="entry name" value="Tetratricopeptide repeat domain"/>
    <property type="match status" value="2"/>
</dbReference>
<feature type="signal peptide" evidence="3">
    <location>
        <begin position="1"/>
        <end position="20"/>
    </location>
</feature>
<sequence length="593" mass="68203">MKQSFFLSLLLLLSGHWVFANTKNDVDKLFDIGLNEVNLPPDSTIAIGNSMLAMSQNLDYIRGIIRARVIKGIGYLFSNQMDSSSTELLTAIQLAEDSNAEKTFEYGLAKNFLGSVFTRLSSLDKARQNFEEALEIFKDVNNNSYICAATTNIGTIFGMQGSYPEALDFFLAAHKIASNENVPVRRQAEAMSNIATTLSLMGKKEQALQYAFKALAIDEEEKLMRGVYISHNLIANIYNRNDDYDSALYYYDLNVKIAPANNPRFTPIIARAITGTCNIYIRQNKLHEAIKLLKRVENEGYNYQTEILYNTIASNYLKLKLYDSTLFYARKALSIATVANAKKGIKNASNHLQLAHFGKKAFDSAYFYQQLHHIYKDSMYNESNERKFNNSVMALVTMEKQQEIDQLRQKRVIDKLQSRITTGSLITGILFVLAIFMFYRHEQRLKQKTLEKKLDLNQKNLTNHTLNMVHKNNGFMQMEKEVRSMREKDEVNFQKLLNIINLNRSAEKDWDNFNNYFSAAHPGFEQQFARRFPGLSIGDRRLASLIKMKLSNREIASILNIESKSVRMNKYRLKRKLELSEEIDLHDYLSEIS</sequence>
<dbReference type="EMBL" id="JAUJEB010000001">
    <property type="protein sequence ID" value="MDN5211036.1"/>
    <property type="molecule type" value="Genomic_DNA"/>
</dbReference>
<reference evidence="4" key="1">
    <citation type="submission" date="2023-06" db="EMBL/GenBank/DDBJ databases">
        <title>Genomic of Agaribacillus aureum.</title>
        <authorList>
            <person name="Wang G."/>
        </authorList>
    </citation>
    <scope>NUCLEOTIDE SEQUENCE</scope>
    <source>
        <strain evidence="4">BMA12</strain>
    </source>
</reference>
<evidence type="ECO:0000256" key="1">
    <source>
        <dbReference type="PROSITE-ProRule" id="PRU00339"/>
    </source>
</evidence>
<gene>
    <name evidence="4" type="ORF">QQ020_03215</name>
</gene>
<evidence type="ECO:0000313" key="4">
    <source>
        <dbReference type="EMBL" id="MDN5211036.1"/>
    </source>
</evidence>
<dbReference type="Gene3D" id="1.10.10.10">
    <property type="entry name" value="Winged helix-like DNA-binding domain superfamily/Winged helix DNA-binding domain"/>
    <property type="match status" value="1"/>
</dbReference>
<keyword evidence="5" id="KW-1185">Reference proteome</keyword>
<dbReference type="RefSeq" id="WP_346756372.1">
    <property type="nucleotide sequence ID" value="NZ_JAUJEB010000001.1"/>
</dbReference>
<dbReference type="InterPro" id="IPR016032">
    <property type="entry name" value="Sig_transdc_resp-reg_C-effctor"/>
</dbReference>
<dbReference type="SUPFAM" id="SSF48452">
    <property type="entry name" value="TPR-like"/>
    <property type="match status" value="2"/>
</dbReference>
<dbReference type="SUPFAM" id="SSF46894">
    <property type="entry name" value="C-terminal effector domain of the bipartite response regulators"/>
    <property type="match status" value="1"/>
</dbReference>
<dbReference type="Pfam" id="PF13424">
    <property type="entry name" value="TPR_12"/>
    <property type="match status" value="1"/>
</dbReference>
<evidence type="ECO:0000256" key="3">
    <source>
        <dbReference type="SAM" id="SignalP"/>
    </source>
</evidence>
<organism evidence="4 5">
    <name type="scientific">Agaribacillus aureus</name>
    <dbReference type="NCBI Taxonomy" id="3051825"/>
    <lineage>
        <taxon>Bacteria</taxon>
        <taxon>Pseudomonadati</taxon>
        <taxon>Bacteroidota</taxon>
        <taxon>Cytophagia</taxon>
        <taxon>Cytophagales</taxon>
        <taxon>Splendidivirgaceae</taxon>
        <taxon>Agaribacillus</taxon>
    </lineage>
</organism>
<keyword evidence="2" id="KW-0812">Transmembrane</keyword>
<keyword evidence="3" id="KW-0732">Signal</keyword>
<feature type="repeat" description="TPR" evidence="1">
    <location>
        <begin position="188"/>
        <end position="221"/>
    </location>
</feature>
<proteinExistence type="predicted"/>
<name>A0ABT8L188_9BACT</name>
<evidence type="ECO:0000256" key="2">
    <source>
        <dbReference type="SAM" id="Phobius"/>
    </source>
</evidence>
<feature type="transmembrane region" description="Helical" evidence="2">
    <location>
        <begin position="420"/>
        <end position="439"/>
    </location>
</feature>
<dbReference type="PROSITE" id="PS50005">
    <property type="entry name" value="TPR"/>
    <property type="match status" value="1"/>
</dbReference>
<evidence type="ECO:0000313" key="5">
    <source>
        <dbReference type="Proteomes" id="UP001172083"/>
    </source>
</evidence>
<accession>A0ABT8L188</accession>
<protein>
    <submittedName>
        <fullName evidence="4">Tetratricopeptide repeat protein</fullName>
    </submittedName>
</protein>
<dbReference type="InterPro" id="IPR019734">
    <property type="entry name" value="TPR_rpt"/>
</dbReference>
<dbReference type="PANTHER" id="PTHR10098">
    <property type="entry name" value="RAPSYN-RELATED"/>
    <property type="match status" value="1"/>
</dbReference>
<keyword evidence="1" id="KW-0802">TPR repeat</keyword>
<feature type="chain" id="PRO_5046352049" evidence="3">
    <location>
        <begin position="21"/>
        <end position="593"/>
    </location>
</feature>
<dbReference type="Proteomes" id="UP001172083">
    <property type="component" value="Unassembled WGS sequence"/>
</dbReference>
<dbReference type="InterPro" id="IPR011990">
    <property type="entry name" value="TPR-like_helical_dom_sf"/>
</dbReference>